<keyword evidence="1" id="KW-0812">Transmembrane</keyword>
<keyword evidence="1" id="KW-0472">Membrane</keyword>
<feature type="transmembrane region" description="Helical" evidence="1">
    <location>
        <begin position="44"/>
        <end position="64"/>
    </location>
</feature>
<protein>
    <recommendedName>
        <fullName evidence="4">MFS transporter</fullName>
    </recommendedName>
</protein>
<keyword evidence="1" id="KW-1133">Transmembrane helix</keyword>
<keyword evidence="3" id="KW-1185">Reference proteome</keyword>
<feature type="transmembrane region" description="Helical" evidence="1">
    <location>
        <begin position="88"/>
        <end position="107"/>
    </location>
</feature>
<evidence type="ECO:0000256" key="1">
    <source>
        <dbReference type="SAM" id="Phobius"/>
    </source>
</evidence>
<evidence type="ECO:0000313" key="3">
    <source>
        <dbReference type="Proteomes" id="UP000075806"/>
    </source>
</evidence>
<name>A0A162E5B6_9BACI</name>
<evidence type="ECO:0000313" key="2">
    <source>
        <dbReference type="EMBL" id="KYG31762.1"/>
    </source>
</evidence>
<sequence>MVNTIKFLKEKKLTVILLLLVSSVLFVAWFILETRSITYINNQVFLALSLIPFSVALVSFLKIFKIKKDPKLMVLETDERIVAERNEANAKTLKILQVILLLAYLSYTVSNPEDIFKTLGWWVTLCILLLSLFMPLVFRHISRKNY</sequence>
<dbReference type="EMBL" id="LTAO01000012">
    <property type="protein sequence ID" value="KYG31762.1"/>
    <property type="molecule type" value="Genomic_DNA"/>
</dbReference>
<feature type="transmembrane region" description="Helical" evidence="1">
    <location>
        <begin position="119"/>
        <end position="138"/>
    </location>
</feature>
<dbReference type="AlphaFoldDB" id="A0A162E5B6"/>
<organism evidence="2 3">
    <name type="scientific">Alkalihalobacillus trypoxylicola</name>
    <dbReference type="NCBI Taxonomy" id="519424"/>
    <lineage>
        <taxon>Bacteria</taxon>
        <taxon>Bacillati</taxon>
        <taxon>Bacillota</taxon>
        <taxon>Bacilli</taxon>
        <taxon>Bacillales</taxon>
        <taxon>Bacillaceae</taxon>
        <taxon>Alkalihalobacillus</taxon>
    </lineage>
</organism>
<gene>
    <name evidence="2" type="ORF">AZF04_02980</name>
</gene>
<comment type="caution">
    <text evidence="2">The sequence shown here is derived from an EMBL/GenBank/DDBJ whole genome shotgun (WGS) entry which is preliminary data.</text>
</comment>
<feature type="transmembrane region" description="Helical" evidence="1">
    <location>
        <begin position="12"/>
        <end position="32"/>
    </location>
</feature>
<evidence type="ECO:0008006" key="4">
    <source>
        <dbReference type="Google" id="ProtNLM"/>
    </source>
</evidence>
<accession>A0A162E5B6</accession>
<dbReference type="Proteomes" id="UP000075806">
    <property type="component" value="Unassembled WGS sequence"/>
</dbReference>
<reference evidence="2" key="1">
    <citation type="submission" date="2016-02" db="EMBL/GenBank/DDBJ databases">
        <title>Genome sequence of Bacillus trypoxylicola KCTC 13244(T).</title>
        <authorList>
            <person name="Jeong H."/>
            <person name="Park S.-H."/>
            <person name="Choi S.-K."/>
        </authorList>
    </citation>
    <scope>NUCLEOTIDE SEQUENCE [LARGE SCALE GENOMIC DNA]</scope>
    <source>
        <strain evidence="2">KCTC 13244</strain>
    </source>
</reference>
<proteinExistence type="predicted"/>